<dbReference type="Proteomes" id="UP001732720">
    <property type="component" value="Chromosome 16"/>
</dbReference>
<proteinExistence type="predicted"/>
<sequence>MKSFRRPRGSWVSREERTCSGFRGKPLTRNSLPGLNVKPKTQVQAGTLPKPTLSAEPGSVVTQRSSVTILCEGTLEAKEYRLYKEGHPEPQRRQPWPQTRNKATFSIQSIIQQDAGRYYCYYQTQAGWSEQSDALELVVTGAYYKPSLSALLSPVVTPGGTVTLQCASKQGYYRFILTKEGEHMLSWTQNSQSGQSQALFLVGPVNPSQRWAFRCYGCHRNNPYLCSNPSNLLDLQVSGTLPKPTLSAEPGSVVTQRSSVTILCKGTLEAKEYRLYKEGRSEPWKRQTSMEPRNKTKFFIQSMLQYDAGRYYCYYQTQAGWSEQSDALELVVTGVYSKPSLSAMPSPVVASAGNVTLQCASQQAYARFILTKEGEPKLSWTLDSQQHSNGQFQALFPMGPVTPSHSRFRCYGYYSRNPQVWSGLSDPLQLQISGVSKKPSLLTQQGHVLDPGVTLTLQCRSDIGYDRFALSKEGEHDLPQRHGQQSQAGLSQANFLLGPVNSSHGGQYRCYGAHNLSSEWSAPSDPLDILITGQLPYRPSLSVQPGPTVSSGENVIMLCQSWSPMDTFLLSKDGAANPPLRLRSKSQAQQHQAEFSMTAVTSAIGGTFRCYGSQNSSPYLLSEPSDPLELMVSGLESYQKVLIGVSVAFLLLLLFLFYLLQHWPRGKGRASAQREANVQCPAGAEEVASRDRGLQKSSSPAAAVQEENLYDAVKDTQPEDRVEMDIQSPPEEDSQGVTYAQVNHSRLRKGGAAPPSPLVGKFLDRKHTQAASEDPQDVIYAQLCNMTLRQGRTASPSSQGGVLPAEPSVYAALATTSLIAVPKNTN</sequence>
<organism evidence="1 2">
    <name type="scientific">Castor canadensis</name>
    <name type="common">American beaver</name>
    <dbReference type="NCBI Taxonomy" id="51338"/>
    <lineage>
        <taxon>Eukaryota</taxon>
        <taxon>Metazoa</taxon>
        <taxon>Chordata</taxon>
        <taxon>Craniata</taxon>
        <taxon>Vertebrata</taxon>
        <taxon>Euteleostomi</taxon>
        <taxon>Mammalia</taxon>
        <taxon>Eutheria</taxon>
        <taxon>Euarchontoglires</taxon>
        <taxon>Glires</taxon>
        <taxon>Rodentia</taxon>
        <taxon>Castorimorpha</taxon>
        <taxon>Castoridae</taxon>
        <taxon>Castor</taxon>
    </lineage>
</organism>
<keyword evidence="1" id="KW-1185">Reference proteome</keyword>
<reference evidence="2" key="1">
    <citation type="submission" date="2025-08" db="UniProtKB">
        <authorList>
            <consortium name="RefSeq"/>
        </authorList>
    </citation>
    <scope>IDENTIFICATION</scope>
</reference>
<gene>
    <name evidence="2" type="primary">LOC109684005</name>
</gene>
<evidence type="ECO:0000313" key="2">
    <source>
        <dbReference type="RefSeq" id="XP_073914303.1"/>
    </source>
</evidence>
<dbReference type="RefSeq" id="XP_073914303.1">
    <property type="nucleotide sequence ID" value="XM_074058202.1"/>
</dbReference>
<evidence type="ECO:0000313" key="1">
    <source>
        <dbReference type="Proteomes" id="UP001732720"/>
    </source>
</evidence>
<accession>A0AC58LB04</accession>
<protein>
    <submittedName>
        <fullName evidence="2">Leukocyte immunoglobulin-like receptor subfamily B member 3 isoform X1</fullName>
    </submittedName>
</protein>
<name>A0AC58LB04_CASCN</name>